<gene>
    <name evidence="1" type="ORF">SAMN05216247_103499</name>
</gene>
<name>A0A1H3JAC6_9PSED</name>
<evidence type="ECO:0000313" key="1">
    <source>
        <dbReference type="EMBL" id="SDY36348.1"/>
    </source>
</evidence>
<proteinExistence type="predicted"/>
<sequence length="208" mass="23637">MRCATDDNLIIKNLSKTYHSASKSVCAFDVVNRLYELISPIYWSGLSILNSLAEAGDPRSVERLNHAKALESGYLHNVRMHRARTGDSNLKIRFLETSMHESFSEEAEIIEFLEGFGLGVCELRVNLREVLVLIRRILSILFSLDRYFKCIPLELHHLPCSASTIGSHVRAYAIGVRQLTMEFKGRERRVMEKPSGKVISLQAWRSAS</sequence>
<dbReference type="AlphaFoldDB" id="A0A1H3JAC6"/>
<evidence type="ECO:0000313" key="2">
    <source>
        <dbReference type="Proteomes" id="UP000182902"/>
    </source>
</evidence>
<organism evidence="1 2">
    <name type="scientific">Pseudomonas salomonii</name>
    <dbReference type="NCBI Taxonomy" id="191391"/>
    <lineage>
        <taxon>Bacteria</taxon>
        <taxon>Pseudomonadati</taxon>
        <taxon>Pseudomonadota</taxon>
        <taxon>Gammaproteobacteria</taxon>
        <taxon>Pseudomonadales</taxon>
        <taxon>Pseudomonadaceae</taxon>
        <taxon>Pseudomonas</taxon>
    </lineage>
</organism>
<accession>A0A1H3JAC6</accession>
<reference evidence="1 2" key="1">
    <citation type="submission" date="2016-10" db="EMBL/GenBank/DDBJ databases">
        <authorList>
            <person name="de Groot N.N."/>
        </authorList>
    </citation>
    <scope>NUCLEOTIDE SEQUENCE [LARGE SCALE GENOMIC DNA]</scope>
    <source>
        <strain evidence="1 2">ICMP 14252</strain>
    </source>
</reference>
<dbReference type="EMBL" id="FNOX01000003">
    <property type="protein sequence ID" value="SDY36348.1"/>
    <property type="molecule type" value="Genomic_DNA"/>
</dbReference>
<dbReference type="Proteomes" id="UP000182902">
    <property type="component" value="Unassembled WGS sequence"/>
</dbReference>
<protein>
    <submittedName>
        <fullName evidence="1">Uncharacterized protein</fullName>
    </submittedName>
</protein>